<proteinExistence type="predicted"/>
<dbReference type="InterPro" id="IPR008927">
    <property type="entry name" value="6-PGluconate_DH-like_C_sf"/>
</dbReference>
<keyword evidence="1" id="KW-0732">Signal</keyword>
<dbReference type="SUPFAM" id="SSF51735">
    <property type="entry name" value="NAD(P)-binding Rossmann-fold domains"/>
    <property type="match status" value="1"/>
</dbReference>
<organism evidence="3 4">
    <name type="scientific">Fistulifera solaris</name>
    <name type="common">Oleaginous diatom</name>
    <dbReference type="NCBI Taxonomy" id="1519565"/>
    <lineage>
        <taxon>Eukaryota</taxon>
        <taxon>Sar</taxon>
        <taxon>Stramenopiles</taxon>
        <taxon>Ochrophyta</taxon>
        <taxon>Bacillariophyta</taxon>
        <taxon>Bacillariophyceae</taxon>
        <taxon>Bacillariophycidae</taxon>
        <taxon>Naviculales</taxon>
        <taxon>Naviculaceae</taxon>
        <taxon>Fistulifera</taxon>
    </lineage>
</organism>
<comment type="caution">
    <text evidence="3">The sequence shown here is derived from an EMBL/GenBank/DDBJ whole genome shotgun (WGS) entry which is preliminary data.</text>
</comment>
<dbReference type="SUPFAM" id="SSF48179">
    <property type="entry name" value="6-phosphogluconate dehydrogenase C-terminal domain-like"/>
    <property type="match status" value="1"/>
</dbReference>
<gene>
    <name evidence="3" type="ORF">FisN_19Lh081</name>
</gene>
<reference evidence="3 4" key="1">
    <citation type="journal article" date="2015" name="Plant Cell">
        <title>Oil accumulation by the oleaginous diatom Fistulifera solaris as revealed by the genome and transcriptome.</title>
        <authorList>
            <person name="Tanaka T."/>
            <person name="Maeda Y."/>
            <person name="Veluchamy A."/>
            <person name="Tanaka M."/>
            <person name="Abida H."/>
            <person name="Marechal E."/>
            <person name="Bowler C."/>
            <person name="Muto M."/>
            <person name="Sunaga Y."/>
            <person name="Tanaka M."/>
            <person name="Yoshino T."/>
            <person name="Taniguchi T."/>
            <person name="Fukuda Y."/>
            <person name="Nemoto M."/>
            <person name="Matsumoto M."/>
            <person name="Wong P.S."/>
            <person name="Aburatani S."/>
            <person name="Fujibuchi W."/>
        </authorList>
    </citation>
    <scope>NUCLEOTIDE SEQUENCE [LARGE SCALE GENOMIC DNA]</scope>
    <source>
        <strain evidence="3 4">JPCC DA0580</strain>
    </source>
</reference>
<feature type="chain" id="PRO_5012034879" description="Opine dehydrogenase domain-containing protein" evidence="1">
    <location>
        <begin position="24"/>
        <end position="400"/>
    </location>
</feature>
<keyword evidence="4" id="KW-1185">Reference proteome</keyword>
<dbReference type="GO" id="GO:0016491">
    <property type="term" value="F:oxidoreductase activity"/>
    <property type="evidence" value="ECO:0007669"/>
    <property type="project" value="InterPro"/>
</dbReference>
<evidence type="ECO:0000259" key="2">
    <source>
        <dbReference type="Pfam" id="PF02317"/>
    </source>
</evidence>
<dbReference type="Pfam" id="PF02317">
    <property type="entry name" value="Octopine_DH"/>
    <property type="match status" value="1"/>
</dbReference>
<dbReference type="InParanoid" id="A0A1Z5J757"/>
<dbReference type="Gene3D" id="3.40.50.720">
    <property type="entry name" value="NAD(P)-binding Rossmann-like Domain"/>
    <property type="match status" value="1"/>
</dbReference>
<dbReference type="OrthoDB" id="4394513at2759"/>
<name>A0A1Z5J757_FISSO</name>
<dbReference type="InterPro" id="IPR013328">
    <property type="entry name" value="6PGD_dom2"/>
</dbReference>
<dbReference type="InterPro" id="IPR003421">
    <property type="entry name" value="Opine_DH"/>
</dbReference>
<evidence type="ECO:0000256" key="1">
    <source>
        <dbReference type="SAM" id="SignalP"/>
    </source>
</evidence>
<dbReference type="EMBL" id="BDSP01000011">
    <property type="protein sequence ID" value="GAX09621.1"/>
    <property type="molecule type" value="Genomic_DNA"/>
</dbReference>
<feature type="domain" description="Opine dehydrogenase" evidence="2">
    <location>
        <begin position="215"/>
        <end position="358"/>
    </location>
</feature>
<protein>
    <recommendedName>
        <fullName evidence="2">Opine dehydrogenase domain-containing protein</fullName>
    </recommendedName>
</protein>
<dbReference type="AlphaFoldDB" id="A0A1Z5J757"/>
<dbReference type="Gene3D" id="1.10.1040.10">
    <property type="entry name" value="N-(1-d-carboxylethyl)-l-norvaline Dehydrogenase, domain 2"/>
    <property type="match status" value="1"/>
</dbReference>
<evidence type="ECO:0000313" key="4">
    <source>
        <dbReference type="Proteomes" id="UP000198406"/>
    </source>
</evidence>
<evidence type="ECO:0000313" key="3">
    <source>
        <dbReference type="EMBL" id="GAX09621.1"/>
    </source>
</evidence>
<feature type="signal peptide" evidence="1">
    <location>
        <begin position="1"/>
        <end position="23"/>
    </location>
</feature>
<dbReference type="InterPro" id="IPR036291">
    <property type="entry name" value="NAD(P)-bd_dom_sf"/>
</dbReference>
<sequence>MIARFRLLLVSLSAVLILRPTGAFAPYSAKAKSITTGLHNDRVGIVGAGAIALGTAAFLNNNAMLWSPSGRPLSAEFFVTGALQESSFTCRIASSARELVEENEIIFLALPANGHKQVFDSIAPYLQENRHHVIISSHSSLGGLYLFSLCQDKYNKRIPITAWGTTLVTARRMDTQTVRVNTIRQAVDCCTIPASYDATGIHCTLFPNIHFERRPGLLAISLSNLNPQNHLGIALGNMSRMDKNEVWYQSQNITPRIGKLLEDLDQERLNIAEALGLDVKTIFEHFSWSFHVPMTGSIADMNQAIHEAGNDVYGPNTADTRYVTEDVPFGLPLIILLGEMVNRPAVLHRAGVDIMSSMYGRNFWAENDLLAALKLEQYTLEELQKAGQSGVLPSFKVASV</sequence>
<accession>A0A1Z5J757</accession>
<dbReference type="Proteomes" id="UP000198406">
    <property type="component" value="Unassembled WGS sequence"/>
</dbReference>